<dbReference type="RefSeq" id="WP_306830013.1">
    <property type="nucleotide sequence ID" value="NZ_JAUSRF010000001.1"/>
</dbReference>
<dbReference type="InterPro" id="IPR056442">
    <property type="entry name" value="GINT1_N"/>
</dbReference>
<dbReference type="SUPFAM" id="SSF75005">
    <property type="entry name" value="Arabinanase/levansucrase/invertase"/>
    <property type="match status" value="1"/>
</dbReference>
<evidence type="ECO:0000313" key="3">
    <source>
        <dbReference type="Proteomes" id="UP001241472"/>
    </source>
</evidence>
<dbReference type="Pfam" id="PF24793">
    <property type="entry name" value="GINT1_N"/>
    <property type="match status" value="1"/>
</dbReference>
<comment type="caution">
    <text evidence="2">The sequence shown here is derived from an EMBL/GenBank/DDBJ whole genome shotgun (WGS) entry which is preliminary data.</text>
</comment>
<protein>
    <recommendedName>
        <fullName evidence="1">Glucosamine inositolphosphorylceramide transferase 1 N-terminal domain-containing protein</fullName>
    </recommendedName>
</protein>
<sequence>MLERLHNEGFHILTAVSPTTSPAPRGLNGILRLEAKKLGASSASLAAPFPVETSGMAELVIDLTGKAPPADAQKVLSLSIAGAKTIDEGLARLRSTTGAAPDIVAWLNGKAVAIASPMLGDRVWFSRDCTDVLAAAQNLIVMCIRRFAAGRLTAIDEPVAQTPSRPFLLGYGLRLGKGLAARLLHRLKPGSRPFYWQVGYRLHSGAGVAGTRRLDGASFTLLHDDGQCFYADPFAFEHQGRSYLFVEEFPYALGRGIISVAEIGPDSTCTTPRAVLEEPHHLSYPNVFERDGSIFMIPESGAANEVVLYRAEQFPNRWVRDTVLLAGHCFNDATLVERDGRLWMFGTERIGRGSASDTLIVYSASDLRGPWQPHGLNPILIDRAGARPGGHVIHGEGKVFLPMQDGTLKYGGGLCLREIIRLDDEDVVLGPIQPVTSGPAWHGTGIHTLTRSGRLEMIDSAP</sequence>
<name>A0ABT9PLS0_9HYPH</name>
<evidence type="ECO:0000313" key="2">
    <source>
        <dbReference type="EMBL" id="MDP9835407.1"/>
    </source>
</evidence>
<reference evidence="2 3" key="1">
    <citation type="submission" date="2023-07" db="EMBL/GenBank/DDBJ databases">
        <title>Sorghum-associated microbial communities from plants grown in Nebraska, USA.</title>
        <authorList>
            <person name="Schachtman D."/>
        </authorList>
    </citation>
    <scope>NUCLEOTIDE SEQUENCE [LARGE SCALE GENOMIC DNA]</scope>
    <source>
        <strain evidence="2 3">DS1307</strain>
    </source>
</reference>
<dbReference type="EMBL" id="JAUSRF010000001">
    <property type="protein sequence ID" value="MDP9835407.1"/>
    <property type="molecule type" value="Genomic_DNA"/>
</dbReference>
<proteinExistence type="predicted"/>
<accession>A0ABT9PLS0</accession>
<dbReference type="Gene3D" id="2.115.10.20">
    <property type="entry name" value="Glycosyl hydrolase domain, family 43"/>
    <property type="match status" value="1"/>
</dbReference>
<evidence type="ECO:0000259" key="1">
    <source>
        <dbReference type="Pfam" id="PF24793"/>
    </source>
</evidence>
<organism evidence="2 3">
    <name type="scientific">Neorhizobium huautlense</name>
    <dbReference type="NCBI Taxonomy" id="67774"/>
    <lineage>
        <taxon>Bacteria</taxon>
        <taxon>Pseudomonadati</taxon>
        <taxon>Pseudomonadota</taxon>
        <taxon>Alphaproteobacteria</taxon>
        <taxon>Hyphomicrobiales</taxon>
        <taxon>Rhizobiaceae</taxon>
        <taxon>Rhizobium/Agrobacterium group</taxon>
        <taxon>Neorhizobium</taxon>
    </lineage>
</organism>
<feature type="domain" description="Glucosamine inositolphosphorylceramide transferase 1 N-terminal" evidence="1">
    <location>
        <begin position="228"/>
        <end position="448"/>
    </location>
</feature>
<dbReference type="Proteomes" id="UP001241472">
    <property type="component" value="Unassembled WGS sequence"/>
</dbReference>
<keyword evidence="3" id="KW-1185">Reference proteome</keyword>
<gene>
    <name evidence="2" type="ORF">J2T09_000148</name>
</gene>
<dbReference type="InterPro" id="IPR023296">
    <property type="entry name" value="Glyco_hydro_beta-prop_sf"/>
</dbReference>